<dbReference type="Proteomes" id="UP000574769">
    <property type="component" value="Unassembled WGS sequence"/>
</dbReference>
<sequence>MALTAKLYREDDHRTAERHEVHLDATLRGQDQRPMDVVVDQLSITGFRMSCADYLPIGASVSLGIAGIGRQSAQVVRRAGDRYGCRFDVPLASHPLALQASPSTVVEAAFGPPEMIRYTAPETPPLDAFEQSVRKFRGVIILTGLALPWMAIVAAGRLLLG</sequence>
<gene>
    <name evidence="3" type="ORF">GGQ96_001689</name>
</gene>
<keyword evidence="1" id="KW-0472">Membrane</keyword>
<organism evidence="3 4">
    <name type="scientific">Sphingomonas abaci</name>
    <dbReference type="NCBI Taxonomy" id="237611"/>
    <lineage>
        <taxon>Bacteria</taxon>
        <taxon>Pseudomonadati</taxon>
        <taxon>Pseudomonadota</taxon>
        <taxon>Alphaproteobacteria</taxon>
        <taxon>Sphingomonadales</taxon>
        <taxon>Sphingomonadaceae</taxon>
        <taxon>Sphingomonas</taxon>
    </lineage>
</organism>
<dbReference type="RefSeq" id="WP_184113520.1">
    <property type="nucleotide sequence ID" value="NZ_JACHNY010000003.1"/>
</dbReference>
<keyword evidence="1" id="KW-1133">Transmembrane helix</keyword>
<protein>
    <recommendedName>
        <fullName evidence="2">PilZ domain-containing protein</fullName>
    </recommendedName>
</protein>
<name>A0A7W7AIM0_9SPHN</name>
<evidence type="ECO:0000259" key="2">
    <source>
        <dbReference type="Pfam" id="PF07238"/>
    </source>
</evidence>
<proteinExistence type="predicted"/>
<evidence type="ECO:0000256" key="1">
    <source>
        <dbReference type="SAM" id="Phobius"/>
    </source>
</evidence>
<comment type="caution">
    <text evidence="3">The sequence shown here is derived from an EMBL/GenBank/DDBJ whole genome shotgun (WGS) entry which is preliminary data.</text>
</comment>
<dbReference type="EMBL" id="JACHNY010000003">
    <property type="protein sequence ID" value="MBB4617561.1"/>
    <property type="molecule type" value="Genomic_DNA"/>
</dbReference>
<reference evidence="3 4" key="1">
    <citation type="submission" date="2020-08" db="EMBL/GenBank/DDBJ databases">
        <title>Genomic Encyclopedia of Type Strains, Phase IV (KMG-IV): sequencing the most valuable type-strain genomes for metagenomic binning, comparative biology and taxonomic classification.</title>
        <authorList>
            <person name="Goeker M."/>
        </authorList>
    </citation>
    <scope>NUCLEOTIDE SEQUENCE [LARGE SCALE GENOMIC DNA]</scope>
    <source>
        <strain evidence="3 4">DSM 15867</strain>
    </source>
</reference>
<keyword evidence="1" id="KW-0812">Transmembrane</keyword>
<dbReference type="GO" id="GO:0035438">
    <property type="term" value="F:cyclic-di-GMP binding"/>
    <property type="evidence" value="ECO:0007669"/>
    <property type="project" value="InterPro"/>
</dbReference>
<dbReference type="Pfam" id="PF07238">
    <property type="entry name" value="PilZ"/>
    <property type="match status" value="1"/>
</dbReference>
<keyword evidence="4" id="KW-1185">Reference proteome</keyword>
<evidence type="ECO:0000313" key="4">
    <source>
        <dbReference type="Proteomes" id="UP000574769"/>
    </source>
</evidence>
<dbReference type="AlphaFoldDB" id="A0A7W7AIM0"/>
<feature type="transmembrane region" description="Helical" evidence="1">
    <location>
        <begin position="139"/>
        <end position="160"/>
    </location>
</feature>
<dbReference type="InterPro" id="IPR009875">
    <property type="entry name" value="PilZ_domain"/>
</dbReference>
<accession>A0A7W7AIM0</accession>
<feature type="domain" description="PilZ" evidence="2">
    <location>
        <begin position="13"/>
        <end position="91"/>
    </location>
</feature>
<dbReference type="SUPFAM" id="SSF141371">
    <property type="entry name" value="PilZ domain-like"/>
    <property type="match status" value="1"/>
</dbReference>
<evidence type="ECO:0000313" key="3">
    <source>
        <dbReference type="EMBL" id="MBB4617561.1"/>
    </source>
</evidence>